<feature type="compositionally biased region" description="Basic residues" evidence="1">
    <location>
        <begin position="494"/>
        <end position="511"/>
    </location>
</feature>
<evidence type="ECO:0000313" key="3">
    <source>
        <dbReference type="Proteomes" id="UP001150062"/>
    </source>
</evidence>
<feature type="region of interest" description="Disordered" evidence="1">
    <location>
        <begin position="151"/>
        <end position="260"/>
    </location>
</feature>
<gene>
    <name evidence="2" type="ORF">M0813_23753</name>
</gene>
<evidence type="ECO:0000313" key="2">
    <source>
        <dbReference type="EMBL" id="KAJ6241101.1"/>
    </source>
</evidence>
<keyword evidence="3" id="KW-1185">Reference proteome</keyword>
<dbReference type="Proteomes" id="UP001150062">
    <property type="component" value="Unassembled WGS sequence"/>
</dbReference>
<accession>A0ABQ8Y8G2</accession>
<feature type="region of interest" description="Disordered" evidence="1">
    <location>
        <begin position="482"/>
        <end position="511"/>
    </location>
</feature>
<proteinExistence type="predicted"/>
<evidence type="ECO:0000256" key="1">
    <source>
        <dbReference type="SAM" id="MobiDB-lite"/>
    </source>
</evidence>
<feature type="compositionally biased region" description="Basic residues" evidence="1">
    <location>
        <begin position="244"/>
        <end position="255"/>
    </location>
</feature>
<feature type="compositionally biased region" description="Basic and acidic residues" evidence="1">
    <location>
        <begin position="154"/>
        <end position="204"/>
    </location>
</feature>
<dbReference type="EMBL" id="JAOAOG010000197">
    <property type="protein sequence ID" value="KAJ6241101.1"/>
    <property type="molecule type" value="Genomic_DNA"/>
</dbReference>
<protein>
    <submittedName>
        <fullName evidence="2">Vad-4</fullName>
    </submittedName>
</protein>
<organism evidence="2 3">
    <name type="scientific">Anaeramoeba flamelloides</name>
    <dbReference type="NCBI Taxonomy" id="1746091"/>
    <lineage>
        <taxon>Eukaryota</taxon>
        <taxon>Metamonada</taxon>
        <taxon>Anaeramoebidae</taxon>
        <taxon>Anaeramoeba</taxon>
    </lineage>
</organism>
<reference evidence="2" key="1">
    <citation type="submission" date="2022-08" db="EMBL/GenBank/DDBJ databases">
        <title>Novel sulfate-reducing endosymbionts in the free-living metamonad Anaeramoeba.</title>
        <authorList>
            <person name="Jerlstrom-Hultqvist J."/>
            <person name="Cepicka I."/>
            <person name="Gallot-Lavallee L."/>
            <person name="Salas-Leiva D."/>
            <person name="Curtis B.A."/>
            <person name="Zahonova K."/>
            <person name="Pipaliya S."/>
            <person name="Dacks J."/>
            <person name="Roger A.J."/>
        </authorList>
    </citation>
    <scope>NUCLEOTIDE SEQUENCE</scope>
    <source>
        <strain evidence="2">Schooner1</strain>
    </source>
</reference>
<name>A0ABQ8Y8G2_9EUKA</name>
<feature type="compositionally biased region" description="Basic residues" evidence="1">
    <location>
        <begin position="228"/>
        <end position="237"/>
    </location>
</feature>
<feature type="region of interest" description="Disordered" evidence="1">
    <location>
        <begin position="290"/>
        <end position="328"/>
    </location>
</feature>
<sequence length="519" mass="62300">MYRNETKREISLWNENVNPNRVKIKKEANLGFHKNVLTEKQKKTNRFNRNIEKIPIKKEKFTKKKSDQRSQRVFRKKKIVYERPNFLNKPKKEQNTELKNDLLKILNDIQGAKKNNIHHFDPIIDHFNKVPQLQTDSSEVETISLKNQLQKNHLYKEKEKANDQEKGNKKEQEQEKEKKKKNEREQEKEKEKENENEKETEKEKYRGKKHEKKRVEMSQKEPNNNQIFKKKRRRKSNVKNITLQKKKKRKNKKKKEDREEGVEYMYQLMLQEEDQKLQSLIQKYLQPKINKPKKLTKPKKQKLLKTGQFSQKPHKNLPMTKDSSINGSFYYPKNLTQSDYWLEESDESLQNPDHHNGNLVKDISFFSKYASKPNNSWKKNIFPPSPPHNSHSYQGSFRINEDFLNSYSKKKPKKSKKIKNKNTKFNHELQQKKKDFQNYLFATRKRSNRKRFASATSKSCNLSDLTRIETLSKPPIIFKRKKNLKNLTTEKQRANRSKSGKFKKSKTHQRLLKILKGVH</sequence>
<comment type="caution">
    <text evidence="2">The sequence shown here is derived from an EMBL/GenBank/DDBJ whole genome shotgun (WGS) entry which is preliminary data.</text>
</comment>
<feature type="compositionally biased region" description="Basic residues" evidence="1">
    <location>
        <begin position="290"/>
        <end position="303"/>
    </location>
</feature>